<name>A0A8H6FTX0_9LECA</name>
<organism evidence="1 2">
    <name type="scientific">Letharia columbiana</name>
    <dbReference type="NCBI Taxonomy" id="112416"/>
    <lineage>
        <taxon>Eukaryota</taxon>
        <taxon>Fungi</taxon>
        <taxon>Dikarya</taxon>
        <taxon>Ascomycota</taxon>
        <taxon>Pezizomycotina</taxon>
        <taxon>Lecanoromycetes</taxon>
        <taxon>OSLEUM clade</taxon>
        <taxon>Lecanoromycetidae</taxon>
        <taxon>Lecanorales</taxon>
        <taxon>Lecanorineae</taxon>
        <taxon>Parmeliaceae</taxon>
        <taxon>Letharia</taxon>
    </lineage>
</organism>
<sequence>MRQYIEQHVMKDSKFHEKQRSPEEASTKEKYVLLHELSKPDETPLGVYFVFCSSRLLGEVISGYNSDLR</sequence>
<dbReference type="EMBL" id="JACCJC010000029">
    <property type="protein sequence ID" value="KAF6234653.1"/>
    <property type="molecule type" value="Genomic_DNA"/>
</dbReference>
<reference evidence="1 2" key="1">
    <citation type="journal article" date="2020" name="Genomics">
        <title>Complete, high-quality genomes from long-read metagenomic sequencing of two wolf lichen thalli reveals enigmatic genome architecture.</title>
        <authorList>
            <person name="McKenzie S.K."/>
            <person name="Walston R.F."/>
            <person name="Allen J.L."/>
        </authorList>
    </citation>
    <scope>NUCLEOTIDE SEQUENCE [LARGE SCALE GENOMIC DNA]</scope>
    <source>
        <strain evidence="1">WasteWater2</strain>
    </source>
</reference>
<gene>
    <name evidence="1" type="ORF">HO173_007279</name>
</gene>
<keyword evidence="2" id="KW-1185">Reference proteome</keyword>
<evidence type="ECO:0000313" key="1">
    <source>
        <dbReference type="EMBL" id="KAF6234653.1"/>
    </source>
</evidence>
<dbReference type="AlphaFoldDB" id="A0A8H6FTX0"/>
<dbReference type="Proteomes" id="UP000578531">
    <property type="component" value="Unassembled WGS sequence"/>
</dbReference>
<comment type="caution">
    <text evidence="1">The sequence shown here is derived from an EMBL/GenBank/DDBJ whole genome shotgun (WGS) entry which is preliminary data.</text>
</comment>
<protein>
    <submittedName>
        <fullName evidence="1">Uncharacterized protein</fullName>
    </submittedName>
</protein>
<dbReference type="GeneID" id="59288936"/>
<dbReference type="RefSeq" id="XP_037164044.1">
    <property type="nucleotide sequence ID" value="XM_037309183.1"/>
</dbReference>
<accession>A0A8H6FTX0</accession>
<evidence type="ECO:0000313" key="2">
    <source>
        <dbReference type="Proteomes" id="UP000578531"/>
    </source>
</evidence>
<proteinExistence type="predicted"/>